<dbReference type="RefSeq" id="WP_165046509.1">
    <property type="nucleotide sequence ID" value="NZ_JAALFE010000001.1"/>
</dbReference>
<organism evidence="2 3">
    <name type="scientific">Paragemmobacter kunshanensis</name>
    <dbReference type="NCBI Taxonomy" id="2583234"/>
    <lineage>
        <taxon>Bacteria</taxon>
        <taxon>Pseudomonadati</taxon>
        <taxon>Pseudomonadota</taxon>
        <taxon>Alphaproteobacteria</taxon>
        <taxon>Rhodobacterales</taxon>
        <taxon>Paracoccaceae</taxon>
        <taxon>Paragemmobacter</taxon>
    </lineage>
</organism>
<reference evidence="2 3" key="1">
    <citation type="submission" date="2020-02" db="EMBL/GenBank/DDBJ databases">
        <title>Rhodobacter translucens sp. nov., a novel bacterium isolated from activated sludge.</title>
        <authorList>
            <person name="Liu J."/>
        </authorList>
    </citation>
    <scope>NUCLEOTIDE SEQUENCE [LARGE SCALE GENOMIC DNA]</scope>
    <source>
        <strain evidence="2 3">HX-7-19</strain>
    </source>
</reference>
<feature type="transmembrane region" description="Helical" evidence="1">
    <location>
        <begin position="36"/>
        <end position="52"/>
    </location>
</feature>
<evidence type="ECO:0000256" key="1">
    <source>
        <dbReference type="SAM" id="Phobius"/>
    </source>
</evidence>
<dbReference type="EMBL" id="JAALFE010000001">
    <property type="protein sequence ID" value="NGQ89405.1"/>
    <property type="molecule type" value="Genomic_DNA"/>
</dbReference>
<comment type="caution">
    <text evidence="2">The sequence shown here is derived from an EMBL/GenBank/DDBJ whole genome shotgun (WGS) entry which is preliminary data.</text>
</comment>
<keyword evidence="1" id="KW-1133">Transmembrane helix</keyword>
<dbReference type="AlphaFoldDB" id="A0A6M1U009"/>
<accession>A0A6M1U009</accession>
<protein>
    <recommendedName>
        <fullName evidence="4">50S ribosomal protein L35</fullName>
    </recommendedName>
</protein>
<keyword evidence="1" id="KW-0472">Membrane</keyword>
<sequence length="76" mass="8121">MVNTNDLSLVLGVVLAVFAIPSLLNAWTEDRPPRFGTIIGLTGLVLIGLAMARSPSGYGLDDVLPAFSRVIRAFLH</sequence>
<evidence type="ECO:0008006" key="4">
    <source>
        <dbReference type="Google" id="ProtNLM"/>
    </source>
</evidence>
<keyword evidence="1" id="KW-0812">Transmembrane</keyword>
<dbReference type="Proteomes" id="UP000474758">
    <property type="component" value="Unassembled WGS sequence"/>
</dbReference>
<proteinExistence type="predicted"/>
<name>A0A6M1U009_9RHOB</name>
<keyword evidence="3" id="KW-1185">Reference proteome</keyword>
<evidence type="ECO:0000313" key="2">
    <source>
        <dbReference type="EMBL" id="NGQ89405.1"/>
    </source>
</evidence>
<evidence type="ECO:0000313" key="3">
    <source>
        <dbReference type="Proteomes" id="UP000474758"/>
    </source>
</evidence>
<gene>
    <name evidence="2" type="ORF">G5V65_00745</name>
</gene>